<gene>
    <name evidence="1" type="ORF">g.45870</name>
</gene>
<feature type="non-terminal residue" evidence="1">
    <location>
        <position position="102"/>
    </location>
</feature>
<evidence type="ECO:0000313" key="1">
    <source>
        <dbReference type="EMBL" id="JAS43545.1"/>
    </source>
</evidence>
<protein>
    <submittedName>
        <fullName evidence="1">Uncharacterized protein</fullName>
    </submittedName>
</protein>
<feature type="non-terminal residue" evidence="1">
    <location>
        <position position="1"/>
    </location>
</feature>
<dbReference type="AlphaFoldDB" id="A0A1B6F051"/>
<accession>A0A1B6F051</accession>
<organism evidence="1">
    <name type="scientific">Cuerna arida</name>
    <dbReference type="NCBI Taxonomy" id="1464854"/>
    <lineage>
        <taxon>Eukaryota</taxon>
        <taxon>Metazoa</taxon>
        <taxon>Ecdysozoa</taxon>
        <taxon>Arthropoda</taxon>
        <taxon>Hexapoda</taxon>
        <taxon>Insecta</taxon>
        <taxon>Pterygota</taxon>
        <taxon>Neoptera</taxon>
        <taxon>Paraneoptera</taxon>
        <taxon>Hemiptera</taxon>
        <taxon>Auchenorrhyncha</taxon>
        <taxon>Membracoidea</taxon>
        <taxon>Cicadellidae</taxon>
        <taxon>Cicadellinae</taxon>
        <taxon>Proconiini</taxon>
        <taxon>Cuerna</taxon>
    </lineage>
</organism>
<name>A0A1B6F051_9HEMI</name>
<dbReference type="EMBL" id="GECZ01026224">
    <property type="protein sequence ID" value="JAS43545.1"/>
    <property type="molecule type" value="Transcribed_RNA"/>
</dbReference>
<proteinExistence type="predicted"/>
<sequence length="102" mass="10922">LNAPNMQVVNVRPNAVSSSNSSLVPQPHVSPQQLTNAAAKNVLQQQQTRMAMNSAQPTITLQSLQGFQPGQQGHLLLKTETGQLQLIRVGPLPVTNMAKMAS</sequence>
<reference evidence="1" key="1">
    <citation type="submission" date="2015-11" db="EMBL/GenBank/DDBJ databases">
        <title>De novo transcriptome assembly of four potential Pierce s Disease insect vectors from Arizona vineyards.</title>
        <authorList>
            <person name="Tassone E.E."/>
        </authorList>
    </citation>
    <scope>NUCLEOTIDE SEQUENCE</scope>
</reference>